<accession>A0ABU9LME0</accession>
<evidence type="ECO:0000256" key="4">
    <source>
        <dbReference type="ARBA" id="ARBA00035176"/>
    </source>
</evidence>
<evidence type="ECO:0000256" key="5">
    <source>
        <dbReference type="HAMAP-Rule" id="MF_00294"/>
    </source>
</evidence>
<sequence length="55" mass="6393">MPKKVMTMANKIVLCCEKCGARNYHLPAPKDLSKRMELKKFCSTCNEHTLHKQTR</sequence>
<keyword evidence="3 5" id="KW-0687">Ribonucleoprotein</keyword>
<dbReference type="InterPro" id="IPR001705">
    <property type="entry name" value="Ribosomal_bL33"/>
</dbReference>
<protein>
    <recommendedName>
        <fullName evidence="4 5">Large ribosomal subunit protein bL33</fullName>
    </recommendedName>
</protein>
<keyword evidence="7" id="KW-1185">Reference proteome</keyword>
<dbReference type="Gene3D" id="2.20.28.120">
    <property type="entry name" value="Ribosomal protein L33"/>
    <property type="match status" value="1"/>
</dbReference>
<dbReference type="NCBIfam" id="NF001764">
    <property type="entry name" value="PRK00504.1"/>
    <property type="match status" value="1"/>
</dbReference>
<comment type="similarity">
    <text evidence="1 5">Belongs to the bacterial ribosomal protein bL33 family.</text>
</comment>
<evidence type="ECO:0000313" key="7">
    <source>
        <dbReference type="Proteomes" id="UP001398420"/>
    </source>
</evidence>
<name>A0ABU9LME0_9BACL</name>
<evidence type="ECO:0000313" key="6">
    <source>
        <dbReference type="EMBL" id="MEL5988939.1"/>
    </source>
</evidence>
<gene>
    <name evidence="5 6" type="primary">rpmG</name>
    <name evidence="6" type="ORF">AAF454_11055</name>
</gene>
<dbReference type="RefSeq" id="WP_255314689.1">
    <property type="nucleotide sequence ID" value="NZ_BJOB01000001.1"/>
</dbReference>
<dbReference type="Pfam" id="PF00471">
    <property type="entry name" value="Ribosomal_L33"/>
    <property type="match status" value="1"/>
</dbReference>
<organism evidence="6 7">
    <name type="scientific">Kurthia gibsonii</name>
    <dbReference type="NCBI Taxonomy" id="33946"/>
    <lineage>
        <taxon>Bacteria</taxon>
        <taxon>Bacillati</taxon>
        <taxon>Bacillota</taxon>
        <taxon>Bacilli</taxon>
        <taxon>Bacillales</taxon>
        <taxon>Caryophanaceae</taxon>
        <taxon>Kurthia</taxon>
    </lineage>
</organism>
<dbReference type="GeneID" id="97820046"/>
<keyword evidence="2 5" id="KW-0689">Ribosomal protein</keyword>
<comment type="caution">
    <text evidence="6">The sequence shown here is derived from an EMBL/GenBank/DDBJ whole genome shotgun (WGS) entry which is preliminary data.</text>
</comment>
<dbReference type="NCBIfam" id="TIGR01023">
    <property type="entry name" value="rpmG_bact"/>
    <property type="match status" value="1"/>
</dbReference>
<evidence type="ECO:0000256" key="3">
    <source>
        <dbReference type="ARBA" id="ARBA00023274"/>
    </source>
</evidence>
<proteinExistence type="inferred from homology"/>
<dbReference type="GO" id="GO:0005840">
    <property type="term" value="C:ribosome"/>
    <property type="evidence" value="ECO:0007669"/>
    <property type="project" value="UniProtKB-KW"/>
</dbReference>
<dbReference type="InterPro" id="IPR011332">
    <property type="entry name" value="Ribosomal_zn-bd"/>
</dbReference>
<dbReference type="Proteomes" id="UP001398420">
    <property type="component" value="Unassembled WGS sequence"/>
</dbReference>
<dbReference type="EMBL" id="JBCEWA010000008">
    <property type="protein sequence ID" value="MEL5988939.1"/>
    <property type="molecule type" value="Genomic_DNA"/>
</dbReference>
<reference evidence="6 7" key="1">
    <citation type="submission" date="2024-04" db="EMBL/GenBank/DDBJ databases">
        <authorList>
            <person name="Wu Y.S."/>
            <person name="Zhang L."/>
        </authorList>
    </citation>
    <scope>NUCLEOTIDE SEQUENCE [LARGE SCALE GENOMIC DNA]</scope>
    <source>
        <strain evidence="6 7">KG-01</strain>
    </source>
</reference>
<evidence type="ECO:0000256" key="1">
    <source>
        <dbReference type="ARBA" id="ARBA00007596"/>
    </source>
</evidence>
<dbReference type="HAMAP" id="MF_00294">
    <property type="entry name" value="Ribosomal_bL33"/>
    <property type="match status" value="1"/>
</dbReference>
<evidence type="ECO:0000256" key="2">
    <source>
        <dbReference type="ARBA" id="ARBA00022980"/>
    </source>
</evidence>
<dbReference type="SUPFAM" id="SSF57829">
    <property type="entry name" value="Zn-binding ribosomal proteins"/>
    <property type="match status" value="1"/>
</dbReference>
<dbReference type="InterPro" id="IPR038584">
    <property type="entry name" value="Ribosomal_bL33_sf"/>
</dbReference>